<dbReference type="Pfam" id="PF08666">
    <property type="entry name" value="SAF"/>
    <property type="match status" value="1"/>
</dbReference>
<dbReference type="SMART" id="SM00858">
    <property type="entry name" value="SAF"/>
    <property type="match status" value="1"/>
</dbReference>
<dbReference type="Proteomes" id="UP001214043">
    <property type="component" value="Chromosome"/>
</dbReference>
<dbReference type="AlphaFoldDB" id="A0AAF0CH47"/>
<sequence length="248" mass="26618">MNVSRIAILGVALVAGAAAFFLMLGNDTEIAPVQIVEPVREETVRVLVSSNNIQRGQRLTLEDTRWIAWPKKAVQPNFITEETTDAREELESAVARSLIVAGEPIVNAKIVKAGSSGLMAAILAPGMRAVTLRVSPETSSGGFILPGDRVDILFAAGRDGREGGARTIFENVRVLAVNTTYSENTENSHIDGSNVTLELSPNDAEAFTSARGAGSLNLVLRSIFKPENDIQATERRSSNVSVIRYGRS</sequence>
<proteinExistence type="predicted"/>
<dbReference type="NCBIfam" id="TIGR03177">
    <property type="entry name" value="pilus_cpaB"/>
    <property type="match status" value="1"/>
</dbReference>
<dbReference type="Pfam" id="PF16976">
    <property type="entry name" value="RcpC"/>
    <property type="match status" value="1"/>
</dbReference>
<dbReference type="InterPro" id="IPR013974">
    <property type="entry name" value="SAF"/>
</dbReference>
<evidence type="ECO:0000313" key="2">
    <source>
        <dbReference type="EMBL" id="WDI33194.1"/>
    </source>
</evidence>
<dbReference type="KEGG" id="hfl:PUV54_08285"/>
<evidence type="ECO:0000313" key="3">
    <source>
        <dbReference type="Proteomes" id="UP001214043"/>
    </source>
</evidence>
<dbReference type="CDD" id="cd11614">
    <property type="entry name" value="SAF_CpaB_FlgA_like"/>
    <property type="match status" value="1"/>
</dbReference>
<accession>A0AAF0CH47</accession>
<gene>
    <name evidence="2" type="primary">cpaB</name>
    <name evidence="2" type="ORF">PUV54_08285</name>
</gene>
<name>A0AAF0CH47_9PROT</name>
<dbReference type="InterPro" id="IPR017592">
    <property type="entry name" value="Pilus_assmbl_Flp-typ_CpaB"/>
</dbReference>
<feature type="domain" description="SAF" evidence="1">
    <location>
        <begin position="44"/>
        <end position="111"/>
    </location>
</feature>
<protein>
    <submittedName>
        <fullName evidence="2">Flp pilus assembly protein CpaB</fullName>
    </submittedName>
</protein>
<dbReference type="EMBL" id="CP118166">
    <property type="protein sequence ID" value="WDI33194.1"/>
    <property type="molecule type" value="Genomic_DNA"/>
</dbReference>
<dbReference type="InterPro" id="IPR031571">
    <property type="entry name" value="RcpC_dom"/>
</dbReference>
<keyword evidence="3" id="KW-1185">Reference proteome</keyword>
<organism evidence="2 3">
    <name type="scientific">Hyphococcus flavus</name>
    <dbReference type="NCBI Taxonomy" id="1866326"/>
    <lineage>
        <taxon>Bacteria</taxon>
        <taxon>Pseudomonadati</taxon>
        <taxon>Pseudomonadota</taxon>
        <taxon>Alphaproteobacteria</taxon>
        <taxon>Parvularculales</taxon>
        <taxon>Parvularculaceae</taxon>
        <taxon>Hyphococcus</taxon>
    </lineage>
</organism>
<evidence type="ECO:0000259" key="1">
    <source>
        <dbReference type="SMART" id="SM00858"/>
    </source>
</evidence>
<dbReference type="RefSeq" id="WP_274495164.1">
    <property type="nucleotide sequence ID" value="NZ_CP118166.1"/>
</dbReference>
<reference evidence="2" key="1">
    <citation type="submission" date="2023-02" db="EMBL/GenBank/DDBJ databases">
        <title>Genome sequence of Hyphococcus flavus.</title>
        <authorList>
            <person name="Rong J.-C."/>
            <person name="Zhao Q."/>
            <person name="Yi M."/>
            <person name="Wu J.-Y."/>
        </authorList>
    </citation>
    <scope>NUCLEOTIDE SEQUENCE</scope>
    <source>
        <strain evidence="2">MCCC 1K03223</strain>
    </source>
</reference>